<dbReference type="Gene3D" id="3.40.50.150">
    <property type="entry name" value="Vaccinia Virus protein VP39"/>
    <property type="match status" value="1"/>
</dbReference>
<dbReference type="Proteomes" id="UP000002949">
    <property type="component" value="Unassembled WGS sequence"/>
</dbReference>
<evidence type="ECO:0000313" key="2">
    <source>
        <dbReference type="Proteomes" id="UP000002949"/>
    </source>
</evidence>
<sequence length="256" mass="27924">MELDAYRQMAATEDEHWWFCGRRAIAEAVIRVLGLPGDADILEIGAGTGGNIQMLEQFGAVTAVEMNDLARQIAREKTGHDFLAGHLPDGMPVASKGFDLICLFDVLEHVAEDEASLATIRRMLKPGGKVVLTVPAHQWLWSKHDVGLHHMRRYSRELLKARIEQAGYRIEKLSYTNAALFPVAALARLADRLRRSNTASGQAMPPKPINSAMKALFSAESRIVPNAELPFGVSLLAVFGKDAAFDAAPEGGRLAA</sequence>
<evidence type="ECO:0008006" key="3">
    <source>
        <dbReference type="Google" id="ProtNLM"/>
    </source>
</evidence>
<evidence type="ECO:0000313" key="1">
    <source>
        <dbReference type="EMBL" id="EHH12392.1"/>
    </source>
</evidence>
<dbReference type="PATRIC" id="fig|1082933.3.peg.1725"/>
<gene>
    <name evidence="1" type="ORF">MEA186_09030</name>
</gene>
<accession>G6Y790</accession>
<dbReference type="Pfam" id="PF13489">
    <property type="entry name" value="Methyltransf_23"/>
    <property type="match status" value="1"/>
</dbReference>
<dbReference type="InterPro" id="IPR029063">
    <property type="entry name" value="SAM-dependent_MTases_sf"/>
</dbReference>
<dbReference type="CDD" id="cd02440">
    <property type="entry name" value="AdoMet_MTases"/>
    <property type="match status" value="1"/>
</dbReference>
<reference evidence="1 2" key="1">
    <citation type="journal article" date="2012" name="J. Bacteriol.">
        <title>Draft Genome Sequence of Plant Growth-Promoting Rhizobium Mesorhizobium amorphae, Isolated from Zinc-Lead Mine Tailings.</title>
        <authorList>
            <person name="Hao X."/>
            <person name="Lin Y."/>
            <person name="Johnstone L."/>
            <person name="Baltrus D.A."/>
            <person name="Miller S.J."/>
            <person name="Wei G."/>
            <person name="Rensing C."/>
        </authorList>
    </citation>
    <scope>NUCLEOTIDE SEQUENCE [LARGE SCALE GENOMIC DNA]</scope>
    <source>
        <strain evidence="1 2">CCNWGS0123</strain>
    </source>
</reference>
<dbReference type="eggNOG" id="COG2226">
    <property type="taxonomic scope" value="Bacteria"/>
</dbReference>
<dbReference type="PANTHER" id="PTHR43861:SF6">
    <property type="entry name" value="METHYLTRANSFERASE TYPE 11"/>
    <property type="match status" value="1"/>
</dbReference>
<dbReference type="AlphaFoldDB" id="G6Y790"/>
<dbReference type="SUPFAM" id="SSF53335">
    <property type="entry name" value="S-adenosyl-L-methionine-dependent methyltransferases"/>
    <property type="match status" value="1"/>
</dbReference>
<dbReference type="OrthoDB" id="9810247at2"/>
<dbReference type="KEGG" id="mamo:A6B35_05015"/>
<protein>
    <recommendedName>
        <fullName evidence="3">Type 11 methyltransferase</fullName>
    </recommendedName>
</protein>
<dbReference type="STRING" id="1082933.A6B35_05015"/>
<dbReference type="RefSeq" id="WP_006201283.1">
    <property type="nucleotide sequence ID" value="NZ_AGSN01000083.1"/>
</dbReference>
<keyword evidence="2" id="KW-1185">Reference proteome</keyword>
<proteinExistence type="predicted"/>
<dbReference type="PANTHER" id="PTHR43861">
    <property type="entry name" value="TRANS-ACONITATE 2-METHYLTRANSFERASE-RELATED"/>
    <property type="match status" value="1"/>
</dbReference>
<name>G6Y790_9HYPH</name>
<dbReference type="EMBL" id="AGSN01000083">
    <property type="protein sequence ID" value="EHH12392.1"/>
    <property type="molecule type" value="Genomic_DNA"/>
</dbReference>
<organism evidence="1 2">
    <name type="scientific">Mesorhizobium amorphae CCNWGS0123</name>
    <dbReference type="NCBI Taxonomy" id="1082933"/>
    <lineage>
        <taxon>Bacteria</taxon>
        <taxon>Pseudomonadati</taxon>
        <taxon>Pseudomonadota</taxon>
        <taxon>Alphaproteobacteria</taxon>
        <taxon>Hyphomicrobiales</taxon>
        <taxon>Phyllobacteriaceae</taxon>
        <taxon>Mesorhizobium</taxon>
    </lineage>
</organism>